<evidence type="ECO:0000313" key="1">
    <source>
        <dbReference type="EMBL" id="KAF6223811.1"/>
    </source>
</evidence>
<accession>A0A8H6CIE9</accession>
<comment type="caution">
    <text evidence="1">The sequence shown here is derived from an EMBL/GenBank/DDBJ whole genome shotgun (WGS) entry which is preliminary data.</text>
</comment>
<dbReference type="OrthoDB" id="1055148at2759"/>
<organism evidence="1 2">
    <name type="scientific">Letharia columbiana</name>
    <dbReference type="NCBI Taxonomy" id="112416"/>
    <lineage>
        <taxon>Eukaryota</taxon>
        <taxon>Fungi</taxon>
        <taxon>Dikarya</taxon>
        <taxon>Ascomycota</taxon>
        <taxon>Pezizomycotina</taxon>
        <taxon>Lecanoromycetes</taxon>
        <taxon>OSLEUM clade</taxon>
        <taxon>Lecanoromycetidae</taxon>
        <taxon>Lecanorales</taxon>
        <taxon>Lecanorineae</taxon>
        <taxon>Parmeliaceae</taxon>
        <taxon>Letharia</taxon>
    </lineage>
</organism>
<dbReference type="GeneID" id="59294770"/>
<sequence length="119" mass="13706">MKFGLISKTLRSGVSLTKDEIRSFIDRTAHFRDSSGSVQLPPILAQITLTTASRSLQEKELREKLETTFGDLYHDLDESFRPTNLRDIAQRKIIQIYTGIITARRFKRKERTAKKCFGT</sequence>
<name>A0A8H6CIE9_9LECA</name>
<dbReference type="EMBL" id="JACCJC010000131">
    <property type="protein sequence ID" value="KAF6223811.1"/>
    <property type="molecule type" value="Genomic_DNA"/>
</dbReference>
<gene>
    <name evidence="1" type="ORF">HO173_013142</name>
</gene>
<dbReference type="AlphaFoldDB" id="A0A8H6CIE9"/>
<dbReference type="Gene3D" id="1.10.630.10">
    <property type="entry name" value="Cytochrome P450"/>
    <property type="match status" value="1"/>
</dbReference>
<dbReference type="GO" id="GO:0020037">
    <property type="term" value="F:heme binding"/>
    <property type="evidence" value="ECO:0007669"/>
    <property type="project" value="InterPro"/>
</dbReference>
<proteinExistence type="predicted"/>
<reference evidence="1 2" key="1">
    <citation type="journal article" date="2020" name="Genomics">
        <title>Complete, high-quality genomes from long-read metagenomic sequencing of two wolf lichen thalli reveals enigmatic genome architecture.</title>
        <authorList>
            <person name="McKenzie S.K."/>
            <person name="Walston R.F."/>
            <person name="Allen J.L."/>
        </authorList>
    </citation>
    <scope>NUCLEOTIDE SEQUENCE [LARGE SCALE GENOMIC DNA]</scope>
    <source>
        <strain evidence="1">WasteWater2</strain>
    </source>
</reference>
<protein>
    <submittedName>
        <fullName evidence="1">Uncharacterized protein</fullName>
    </submittedName>
</protein>
<evidence type="ECO:0000313" key="2">
    <source>
        <dbReference type="Proteomes" id="UP000578531"/>
    </source>
</evidence>
<dbReference type="GO" id="GO:0016705">
    <property type="term" value="F:oxidoreductase activity, acting on paired donors, with incorporation or reduction of molecular oxygen"/>
    <property type="evidence" value="ECO:0007669"/>
    <property type="project" value="InterPro"/>
</dbReference>
<dbReference type="GO" id="GO:0005506">
    <property type="term" value="F:iron ion binding"/>
    <property type="evidence" value="ECO:0007669"/>
    <property type="project" value="InterPro"/>
</dbReference>
<dbReference type="GO" id="GO:0004497">
    <property type="term" value="F:monooxygenase activity"/>
    <property type="evidence" value="ECO:0007669"/>
    <property type="project" value="InterPro"/>
</dbReference>
<dbReference type="InterPro" id="IPR036396">
    <property type="entry name" value="Cyt_P450_sf"/>
</dbReference>
<keyword evidence="2" id="KW-1185">Reference proteome</keyword>
<dbReference type="Proteomes" id="UP000578531">
    <property type="component" value="Unassembled WGS sequence"/>
</dbReference>
<dbReference type="RefSeq" id="XP_037158123.1">
    <property type="nucleotide sequence ID" value="XM_037314967.1"/>
</dbReference>